<evidence type="ECO:0000259" key="2">
    <source>
        <dbReference type="PROSITE" id="PS50011"/>
    </source>
</evidence>
<dbReference type="PANTHER" id="PTHR24359">
    <property type="entry name" value="SERINE/THREONINE-PROTEIN KINASE SBK1"/>
    <property type="match status" value="1"/>
</dbReference>
<name>A0A6A5U7S1_9PLEO</name>
<dbReference type="Gene3D" id="1.10.510.10">
    <property type="entry name" value="Transferase(Phosphotransferase) domain 1"/>
    <property type="match status" value="1"/>
</dbReference>
<dbReference type="Gene3D" id="3.30.200.20">
    <property type="entry name" value="Phosphorylase Kinase, domain 1"/>
    <property type="match status" value="1"/>
</dbReference>
<dbReference type="GO" id="GO:0004674">
    <property type="term" value="F:protein serine/threonine kinase activity"/>
    <property type="evidence" value="ECO:0007669"/>
    <property type="project" value="TreeGrafter"/>
</dbReference>
<dbReference type="GO" id="GO:0005524">
    <property type="term" value="F:ATP binding"/>
    <property type="evidence" value="ECO:0007669"/>
    <property type="project" value="InterPro"/>
</dbReference>
<reference evidence="3" key="1">
    <citation type="journal article" date="2020" name="Stud. Mycol.">
        <title>101 Dothideomycetes genomes: a test case for predicting lifestyles and emergence of pathogens.</title>
        <authorList>
            <person name="Haridas S."/>
            <person name="Albert R."/>
            <person name="Binder M."/>
            <person name="Bloem J."/>
            <person name="Labutti K."/>
            <person name="Salamov A."/>
            <person name="Andreopoulos B."/>
            <person name="Baker S."/>
            <person name="Barry K."/>
            <person name="Bills G."/>
            <person name="Bluhm B."/>
            <person name="Cannon C."/>
            <person name="Castanera R."/>
            <person name="Culley D."/>
            <person name="Daum C."/>
            <person name="Ezra D."/>
            <person name="Gonzalez J."/>
            <person name="Henrissat B."/>
            <person name="Kuo A."/>
            <person name="Liang C."/>
            <person name="Lipzen A."/>
            <person name="Lutzoni F."/>
            <person name="Magnuson J."/>
            <person name="Mondo S."/>
            <person name="Nolan M."/>
            <person name="Ohm R."/>
            <person name="Pangilinan J."/>
            <person name="Park H.-J."/>
            <person name="Ramirez L."/>
            <person name="Alfaro M."/>
            <person name="Sun H."/>
            <person name="Tritt A."/>
            <person name="Yoshinaga Y."/>
            <person name="Zwiers L.-H."/>
            <person name="Turgeon B."/>
            <person name="Goodwin S."/>
            <person name="Spatafora J."/>
            <person name="Crous P."/>
            <person name="Grigoriev I."/>
        </authorList>
    </citation>
    <scope>NUCLEOTIDE SEQUENCE</scope>
    <source>
        <strain evidence="3">CBS 675.92</strain>
    </source>
</reference>
<dbReference type="EMBL" id="ML976983">
    <property type="protein sequence ID" value="KAF1960380.1"/>
    <property type="molecule type" value="Genomic_DNA"/>
</dbReference>
<dbReference type="Proteomes" id="UP000800035">
    <property type="component" value="Unassembled WGS sequence"/>
</dbReference>
<organism evidence="3 4">
    <name type="scientific">Byssothecium circinans</name>
    <dbReference type="NCBI Taxonomy" id="147558"/>
    <lineage>
        <taxon>Eukaryota</taxon>
        <taxon>Fungi</taxon>
        <taxon>Dikarya</taxon>
        <taxon>Ascomycota</taxon>
        <taxon>Pezizomycotina</taxon>
        <taxon>Dothideomycetes</taxon>
        <taxon>Pleosporomycetidae</taxon>
        <taxon>Pleosporales</taxon>
        <taxon>Massarineae</taxon>
        <taxon>Massarinaceae</taxon>
        <taxon>Byssothecium</taxon>
    </lineage>
</organism>
<dbReference type="OrthoDB" id="248923at2759"/>
<dbReference type="InterPro" id="IPR000719">
    <property type="entry name" value="Prot_kinase_dom"/>
</dbReference>
<feature type="region of interest" description="Disordered" evidence="1">
    <location>
        <begin position="352"/>
        <end position="374"/>
    </location>
</feature>
<sequence>MLAPLNNKFDVYDHMEDHMVNYKFRNLPQEFLPEPQLKLVTGKATIKRIIMQDDSVLLNDHELTAFVDQVHSSARRLFAICVYCDSPMAFLKAMLDNGLKDTSLPLGNRDDFGSLKQQRSLIQNFIAQQRRFNTAFFSENSMEKLDDRMSNCFSIPIDHEESAANWKGKGAFGEVWKVRIHPDQRSFSCGTNSENQFAMKVTQHEGREQNYHRAMAGLNHPHLVKCLSSFILDTKYQMVYELANCDLEGFMRDNPIASEKPELTASWLAQQLAGLAGALQVVHNPESPKSPNANNSLSVPSTNPAKTGYIHDIKPENILVFTYGGNNNWLRLSDFSCAKVVDFIATVSGKRESYKTGRNPGTPTYRAPESDGATSRPYDMWSLGCVYLELLVWFFEGYSALQRFRASREGYVRPDGLIDESFYHQTSDGVIQLREPVTTKINDLSRKCSGGLRDILNAIPSLLKIKPKERLDASKLMRILRPLDTGVDPSVGTSKSPGGLGVSTFRSSNLPTHQDRSDFGGRIRVTRPNDG</sequence>
<feature type="domain" description="Protein kinase" evidence="2">
    <location>
        <begin position="161"/>
        <end position="491"/>
    </location>
</feature>
<gene>
    <name evidence="3" type="ORF">CC80DRAFT_544829</name>
</gene>
<keyword evidence="3" id="KW-0418">Kinase</keyword>
<dbReference type="Pfam" id="PF00069">
    <property type="entry name" value="Pkinase"/>
    <property type="match status" value="1"/>
</dbReference>
<dbReference type="InterPro" id="IPR011009">
    <property type="entry name" value="Kinase-like_dom_sf"/>
</dbReference>
<protein>
    <submittedName>
        <fullName evidence="3">Kinase-like protein</fullName>
    </submittedName>
</protein>
<dbReference type="AlphaFoldDB" id="A0A6A5U7S1"/>
<dbReference type="Pfam" id="PF07714">
    <property type="entry name" value="PK_Tyr_Ser-Thr"/>
    <property type="match status" value="1"/>
</dbReference>
<feature type="compositionally biased region" description="Basic and acidic residues" evidence="1">
    <location>
        <begin position="513"/>
        <end position="531"/>
    </location>
</feature>
<keyword evidence="3" id="KW-0808">Transferase</keyword>
<dbReference type="SMART" id="SM00220">
    <property type="entry name" value="S_TKc"/>
    <property type="match status" value="1"/>
</dbReference>
<accession>A0A6A5U7S1</accession>
<keyword evidence="4" id="KW-1185">Reference proteome</keyword>
<feature type="region of interest" description="Disordered" evidence="1">
    <location>
        <begin position="488"/>
        <end position="531"/>
    </location>
</feature>
<dbReference type="CDD" id="cd00180">
    <property type="entry name" value="PKc"/>
    <property type="match status" value="1"/>
</dbReference>
<evidence type="ECO:0000256" key="1">
    <source>
        <dbReference type="SAM" id="MobiDB-lite"/>
    </source>
</evidence>
<dbReference type="PROSITE" id="PS50011">
    <property type="entry name" value="PROTEIN_KINASE_DOM"/>
    <property type="match status" value="1"/>
</dbReference>
<evidence type="ECO:0000313" key="3">
    <source>
        <dbReference type="EMBL" id="KAF1960380.1"/>
    </source>
</evidence>
<proteinExistence type="predicted"/>
<evidence type="ECO:0000313" key="4">
    <source>
        <dbReference type="Proteomes" id="UP000800035"/>
    </source>
</evidence>
<dbReference type="PANTHER" id="PTHR24359:SF1">
    <property type="entry name" value="INHIBITOR OF NUCLEAR FACTOR KAPPA-B KINASE EPSILON SUBUNIT HOMOLOG 1-RELATED"/>
    <property type="match status" value="1"/>
</dbReference>
<dbReference type="InterPro" id="IPR001245">
    <property type="entry name" value="Ser-Thr/Tyr_kinase_cat_dom"/>
</dbReference>
<dbReference type="SUPFAM" id="SSF56112">
    <property type="entry name" value="Protein kinase-like (PK-like)"/>
    <property type="match status" value="1"/>
</dbReference>